<dbReference type="Proteomes" id="UP001432322">
    <property type="component" value="Unassembled WGS sequence"/>
</dbReference>
<dbReference type="PANTHER" id="PTHR10997:SF8">
    <property type="entry name" value="EXPORTIN-2"/>
    <property type="match status" value="1"/>
</dbReference>
<dbReference type="InterPro" id="IPR001494">
    <property type="entry name" value="Importin-beta_N"/>
</dbReference>
<evidence type="ECO:0000256" key="6">
    <source>
        <dbReference type="ARBA" id="ARBA00022490"/>
    </source>
</evidence>
<dbReference type="InterPro" id="IPR011989">
    <property type="entry name" value="ARM-like"/>
</dbReference>
<dbReference type="Pfam" id="PF03378">
    <property type="entry name" value="CAS_CSE1"/>
    <property type="match status" value="1"/>
</dbReference>
<evidence type="ECO:0000256" key="5">
    <source>
        <dbReference type="ARBA" id="ARBA00022448"/>
    </source>
</evidence>
<evidence type="ECO:0000256" key="8">
    <source>
        <dbReference type="ARBA" id="ARBA00023242"/>
    </source>
</evidence>
<dbReference type="InterPro" id="IPR016024">
    <property type="entry name" value="ARM-type_fold"/>
</dbReference>
<protein>
    <recommendedName>
        <fullName evidence="4">Exportin-2</fullName>
    </recommendedName>
    <alternativeName>
        <fullName evidence="9">Importin-alpha re-exporter</fullName>
    </alternativeName>
</protein>
<feature type="non-terminal residue" evidence="12">
    <location>
        <position position="1"/>
    </location>
</feature>
<name>A0AAV5W0Y8_9BILA</name>
<keyword evidence="10" id="KW-0175">Coiled coil</keyword>
<organism evidence="12 13">
    <name type="scientific">Pristionchus fissidentatus</name>
    <dbReference type="NCBI Taxonomy" id="1538716"/>
    <lineage>
        <taxon>Eukaryota</taxon>
        <taxon>Metazoa</taxon>
        <taxon>Ecdysozoa</taxon>
        <taxon>Nematoda</taxon>
        <taxon>Chromadorea</taxon>
        <taxon>Rhabditida</taxon>
        <taxon>Rhabditina</taxon>
        <taxon>Diplogasteromorpha</taxon>
        <taxon>Diplogasteroidea</taxon>
        <taxon>Neodiplogasteridae</taxon>
        <taxon>Pristionchus</taxon>
    </lineage>
</organism>
<evidence type="ECO:0000313" key="12">
    <source>
        <dbReference type="EMBL" id="GMT25507.1"/>
    </source>
</evidence>
<dbReference type="GO" id="GO:0006611">
    <property type="term" value="P:protein export from nucleus"/>
    <property type="evidence" value="ECO:0007669"/>
    <property type="project" value="TreeGrafter"/>
</dbReference>
<dbReference type="Gene3D" id="1.25.10.10">
    <property type="entry name" value="Leucine-rich Repeat Variant"/>
    <property type="match status" value="1"/>
</dbReference>
<accession>A0AAV5W0Y8</accession>
<evidence type="ECO:0000256" key="4">
    <source>
        <dbReference type="ARBA" id="ARBA00018945"/>
    </source>
</evidence>
<evidence type="ECO:0000256" key="10">
    <source>
        <dbReference type="SAM" id="Coils"/>
    </source>
</evidence>
<dbReference type="GO" id="GO:0005049">
    <property type="term" value="F:nuclear export signal receptor activity"/>
    <property type="evidence" value="ECO:0007669"/>
    <property type="project" value="TreeGrafter"/>
</dbReference>
<proteinExistence type="inferred from homology"/>
<dbReference type="SUPFAM" id="SSF48371">
    <property type="entry name" value="ARM repeat"/>
    <property type="match status" value="1"/>
</dbReference>
<evidence type="ECO:0000256" key="2">
    <source>
        <dbReference type="ARBA" id="ARBA00004496"/>
    </source>
</evidence>
<dbReference type="EMBL" id="BTSY01000004">
    <property type="protein sequence ID" value="GMT25507.1"/>
    <property type="molecule type" value="Genomic_DNA"/>
</dbReference>
<dbReference type="InterPro" id="IPR005043">
    <property type="entry name" value="XPO2_C"/>
</dbReference>
<sequence length="968" mass="107402">AVHRLRFLFSRVVCSTDTIMNAAEVAEVLRNTLQTDAGVRKGAERRLAAIQGVSGYGMALLELLCSDQVPAEIRVVAAVVLKNFVKTNWGENPEVEVGEVEQDQLRTALLSAMFTNTGNLQKQLSHAVFLMAKKDFPERWPELINGLANQMNTENADLERLLAALNTMDQLLEKYRYESKSEGLWRELKMCLLAVQAPLTTLYEWLVGFTDNLAQLSAEQATSLFELLNCVMRVFHSLCTQDLPEFFEDNLPRWVAGMLKLFAMEATNVVSTGGEATPLDKVKTEMCEIVTMYAQRYEEEIMPHMQGLIGSIWQLLVNTNSETRYDGMVCSALDFLSAICVRSQYQNMFTADGVLKTLAEDVAVKNLMLRAEDLEQFEDEPLEYIKKDLEGTDSGTRRKGAVDLVRALCRQYEGDLMPILSSVVTSFIADSANWMKRDVVYCLVRAMASRTETSKQGATSTSQLINIVDYYSSNVRGDLCNADVNSVPILKADALKFVVLFRNQLPPDALQEALGAIENLLTSQHTIVHKYAAYTIERLLLVRVNNTPLFSSATVNIPSMLGRLISAFDADPKSQNSAYLIKALMRVVCIIDASTARSAGEIATRLAGMVDAAVKNPADPCHTHFLFETICLLVKKTSGHVEGGIDRPLFPLLETILAQDMADLIPYALQIIALLLSECHSRGATTDAYLAFLPFLLKEELWAKTANVPAALVVLEAFLRVHPTTVMQTHGPILMQHYGRLIATKSLDHYGFALANAILPHVEHMTTVENPLPTILNNMFRRVQFSKTPKFIKAFVVFFFRFCVVRGAQNVAAALETIQTGMFRMVVEKVIGPEMEKLADVTTHVEKRICAIGLAEMMESAIAVLGDLFGPLSEAGVKLCEGAVVHGSHANEEDEQASQQYTEETEFNGQYCKLQNAAPVEVLRPEITNWKKYFSEVVISRIGGANPGAMACLPDHVRQTLTVYISSV</sequence>
<reference evidence="12" key="1">
    <citation type="submission" date="2023-10" db="EMBL/GenBank/DDBJ databases">
        <title>Genome assembly of Pristionchus species.</title>
        <authorList>
            <person name="Yoshida K."/>
            <person name="Sommer R.J."/>
        </authorList>
    </citation>
    <scope>NUCLEOTIDE SEQUENCE</scope>
    <source>
        <strain evidence="12">RS5133</strain>
    </source>
</reference>
<comment type="similarity">
    <text evidence="3">Belongs to the XPO2/CSE1 family.</text>
</comment>
<dbReference type="GO" id="GO:0005829">
    <property type="term" value="C:cytosol"/>
    <property type="evidence" value="ECO:0007669"/>
    <property type="project" value="TreeGrafter"/>
</dbReference>
<evidence type="ECO:0000256" key="1">
    <source>
        <dbReference type="ARBA" id="ARBA00004123"/>
    </source>
</evidence>
<dbReference type="InterPro" id="IPR013713">
    <property type="entry name" value="XPO2_central"/>
</dbReference>
<dbReference type="GO" id="GO:0031267">
    <property type="term" value="F:small GTPase binding"/>
    <property type="evidence" value="ECO:0007669"/>
    <property type="project" value="InterPro"/>
</dbReference>
<evidence type="ECO:0000259" key="11">
    <source>
        <dbReference type="PROSITE" id="PS50166"/>
    </source>
</evidence>
<dbReference type="GO" id="GO:0006606">
    <property type="term" value="P:protein import into nucleus"/>
    <property type="evidence" value="ECO:0007669"/>
    <property type="project" value="TreeGrafter"/>
</dbReference>
<keyword evidence="6" id="KW-0963">Cytoplasm</keyword>
<evidence type="ECO:0000256" key="9">
    <source>
        <dbReference type="ARBA" id="ARBA00030693"/>
    </source>
</evidence>
<keyword evidence="8" id="KW-0539">Nucleus</keyword>
<dbReference type="PANTHER" id="PTHR10997">
    <property type="entry name" value="IMPORTIN-7, 8, 11"/>
    <property type="match status" value="1"/>
</dbReference>
<feature type="domain" description="Importin N-terminal" evidence="11">
    <location>
        <begin position="43"/>
        <end position="115"/>
    </location>
</feature>
<dbReference type="PROSITE" id="PS50166">
    <property type="entry name" value="IMPORTIN_B_NT"/>
    <property type="match status" value="1"/>
</dbReference>
<keyword evidence="7" id="KW-0653">Protein transport</keyword>
<dbReference type="Pfam" id="PF03810">
    <property type="entry name" value="IBN_N"/>
    <property type="match status" value="1"/>
</dbReference>
<dbReference type="Pfam" id="PF08506">
    <property type="entry name" value="Cse1"/>
    <property type="match status" value="1"/>
</dbReference>
<evidence type="ECO:0000256" key="7">
    <source>
        <dbReference type="ARBA" id="ARBA00022927"/>
    </source>
</evidence>
<dbReference type="AlphaFoldDB" id="A0AAV5W0Y8"/>
<evidence type="ECO:0000256" key="3">
    <source>
        <dbReference type="ARBA" id="ARBA00008669"/>
    </source>
</evidence>
<evidence type="ECO:0000313" key="13">
    <source>
        <dbReference type="Proteomes" id="UP001432322"/>
    </source>
</evidence>
<keyword evidence="13" id="KW-1185">Reference proteome</keyword>
<keyword evidence="5" id="KW-0813">Transport</keyword>
<comment type="caution">
    <text evidence="12">The sequence shown here is derived from an EMBL/GenBank/DDBJ whole genome shotgun (WGS) entry which is preliminary data.</text>
</comment>
<dbReference type="SMART" id="SM00913">
    <property type="entry name" value="IBN_N"/>
    <property type="match status" value="1"/>
</dbReference>
<gene>
    <name evidence="12" type="ORF">PFISCL1PPCAC_16804</name>
</gene>
<feature type="coiled-coil region" evidence="10">
    <location>
        <begin position="144"/>
        <end position="178"/>
    </location>
</feature>
<dbReference type="GO" id="GO:0005635">
    <property type="term" value="C:nuclear envelope"/>
    <property type="evidence" value="ECO:0007669"/>
    <property type="project" value="TreeGrafter"/>
</dbReference>
<comment type="subcellular location">
    <subcellularLocation>
        <location evidence="2">Cytoplasm</location>
    </subcellularLocation>
    <subcellularLocation>
        <location evidence="1">Nucleus</location>
    </subcellularLocation>
</comment>